<feature type="non-terminal residue" evidence="6">
    <location>
        <position position="124"/>
    </location>
</feature>
<proteinExistence type="predicted"/>
<evidence type="ECO:0000256" key="3">
    <source>
        <dbReference type="ARBA" id="ARBA00022691"/>
    </source>
</evidence>
<evidence type="ECO:0000256" key="4">
    <source>
        <dbReference type="ARBA" id="ARBA00022777"/>
    </source>
</evidence>
<feature type="domain" description="Carbohydrate kinase PfkB" evidence="5">
    <location>
        <begin position="9"/>
        <end position="95"/>
    </location>
</feature>
<dbReference type="InterPro" id="IPR018117">
    <property type="entry name" value="C5_DNA_meth_AS"/>
</dbReference>
<evidence type="ECO:0000313" key="6">
    <source>
        <dbReference type="EMBL" id="PIM50432.1"/>
    </source>
</evidence>
<dbReference type="PANTHER" id="PTHR10584">
    <property type="entry name" value="SUGAR KINASE"/>
    <property type="match status" value="1"/>
</dbReference>
<dbReference type="RefSeq" id="WP_143742523.1">
    <property type="nucleotide sequence ID" value="NZ_PEOG01000160.1"/>
</dbReference>
<dbReference type="Proteomes" id="UP000231501">
    <property type="component" value="Unassembled WGS sequence"/>
</dbReference>
<dbReference type="Gene3D" id="3.40.1190.20">
    <property type="match status" value="1"/>
</dbReference>
<accession>A0A2G9C233</accession>
<dbReference type="SUPFAM" id="SSF53613">
    <property type="entry name" value="Ribokinase-like"/>
    <property type="match status" value="1"/>
</dbReference>
<evidence type="ECO:0000256" key="1">
    <source>
        <dbReference type="ARBA" id="ARBA00022603"/>
    </source>
</evidence>
<dbReference type="GO" id="GO:0016301">
    <property type="term" value="F:kinase activity"/>
    <property type="evidence" value="ECO:0007669"/>
    <property type="project" value="UniProtKB-KW"/>
</dbReference>
<dbReference type="GO" id="GO:0008168">
    <property type="term" value="F:methyltransferase activity"/>
    <property type="evidence" value="ECO:0007669"/>
    <property type="project" value="UniProtKB-KW"/>
</dbReference>
<keyword evidence="4" id="KW-0418">Kinase</keyword>
<protein>
    <recommendedName>
        <fullName evidence="5">Carbohydrate kinase PfkB domain-containing protein</fullName>
    </recommendedName>
</protein>
<gene>
    <name evidence="6" type="ORF">CS062_25035</name>
</gene>
<evidence type="ECO:0000313" key="7">
    <source>
        <dbReference type="Proteomes" id="UP000231501"/>
    </source>
</evidence>
<sequence length="124" mass="13099">MADRRRWDLLAFGDPCMDLSLDVDQWPEAGGKVMARAAGHSAGGTTANAACALSRLGGRSAVFGRVGADLFGEQLRRSLRDDGVDVEHLQVAAGAAVDMGVDEAREDQRQVLRAVPHLVLGDGT</sequence>
<reference evidence="6 7" key="1">
    <citation type="submission" date="2017-11" db="EMBL/GenBank/DDBJ databases">
        <title>Draft genome sequence of Mitsuaria sp. HWN-4.</title>
        <authorList>
            <person name="Gundlapally S.R."/>
        </authorList>
    </citation>
    <scope>NUCLEOTIDE SEQUENCE [LARGE SCALE GENOMIC DNA]</scope>
    <source>
        <strain evidence="6 7">HWN-4</strain>
    </source>
</reference>
<dbReference type="PANTHER" id="PTHR10584:SF166">
    <property type="entry name" value="RIBOKINASE"/>
    <property type="match status" value="1"/>
</dbReference>
<dbReference type="InterPro" id="IPR011611">
    <property type="entry name" value="PfkB_dom"/>
</dbReference>
<dbReference type="Pfam" id="PF00294">
    <property type="entry name" value="PfkB"/>
    <property type="match status" value="1"/>
</dbReference>
<dbReference type="EMBL" id="PEOG01000160">
    <property type="protein sequence ID" value="PIM50432.1"/>
    <property type="molecule type" value="Genomic_DNA"/>
</dbReference>
<keyword evidence="2" id="KW-0808">Transferase</keyword>
<keyword evidence="7" id="KW-1185">Reference proteome</keyword>
<name>A0A2G9C233_9BURK</name>
<comment type="caution">
    <text evidence="6">The sequence shown here is derived from an EMBL/GenBank/DDBJ whole genome shotgun (WGS) entry which is preliminary data.</text>
</comment>
<keyword evidence="3" id="KW-0949">S-adenosyl-L-methionine</keyword>
<dbReference type="GO" id="GO:0032259">
    <property type="term" value="P:methylation"/>
    <property type="evidence" value="ECO:0007669"/>
    <property type="project" value="UniProtKB-KW"/>
</dbReference>
<organism evidence="6 7">
    <name type="scientific">Roseateles chitinivorans</name>
    <dbReference type="NCBI Taxonomy" id="2917965"/>
    <lineage>
        <taxon>Bacteria</taxon>
        <taxon>Pseudomonadati</taxon>
        <taxon>Pseudomonadota</taxon>
        <taxon>Betaproteobacteria</taxon>
        <taxon>Burkholderiales</taxon>
        <taxon>Sphaerotilaceae</taxon>
        <taxon>Roseateles</taxon>
    </lineage>
</organism>
<dbReference type="PROSITE" id="PS00094">
    <property type="entry name" value="C5_MTASE_1"/>
    <property type="match status" value="1"/>
</dbReference>
<evidence type="ECO:0000256" key="2">
    <source>
        <dbReference type="ARBA" id="ARBA00022679"/>
    </source>
</evidence>
<dbReference type="InterPro" id="IPR029056">
    <property type="entry name" value="Ribokinase-like"/>
</dbReference>
<evidence type="ECO:0000259" key="5">
    <source>
        <dbReference type="Pfam" id="PF00294"/>
    </source>
</evidence>
<dbReference type="AlphaFoldDB" id="A0A2G9C233"/>
<keyword evidence="1" id="KW-0489">Methyltransferase</keyword>